<evidence type="ECO:0000313" key="13">
    <source>
        <dbReference type="EMBL" id="KAF4727055.1"/>
    </source>
</evidence>
<evidence type="ECO:0000256" key="8">
    <source>
        <dbReference type="ARBA" id="ARBA00023034"/>
    </source>
</evidence>
<protein>
    <recommendedName>
        <fullName evidence="10">Hexosyltransferase</fullName>
        <ecNumber evidence="10">2.4.1.-</ecNumber>
    </recommendedName>
</protein>
<accession>A0A7J6QL91</accession>
<gene>
    <name evidence="12" type="ORF">FOZ62_029292</name>
    <name evidence="13" type="ORF">FOZ63_031071</name>
</gene>
<dbReference type="GO" id="GO:0000139">
    <property type="term" value="C:Golgi membrane"/>
    <property type="evidence" value="ECO:0007669"/>
    <property type="project" value="UniProtKB-SubCell"/>
</dbReference>
<keyword evidence="7" id="KW-1133">Transmembrane helix</keyword>
<keyword evidence="3 10" id="KW-0328">Glycosyltransferase</keyword>
<dbReference type="GO" id="GO:0006493">
    <property type="term" value="P:protein O-linked glycosylation"/>
    <property type="evidence" value="ECO:0007669"/>
    <property type="project" value="TreeGrafter"/>
</dbReference>
<dbReference type="Pfam" id="PF01762">
    <property type="entry name" value="Galactosyl_T"/>
    <property type="match status" value="1"/>
</dbReference>
<keyword evidence="5" id="KW-0812">Transmembrane</keyword>
<dbReference type="PANTHER" id="PTHR11214:SF3">
    <property type="entry name" value="BETA-1,3-GALACTOSYLTRANSFERASE 6"/>
    <property type="match status" value="1"/>
</dbReference>
<comment type="caution">
    <text evidence="12">The sequence shown here is derived from an EMBL/GenBank/DDBJ whole genome shotgun (WGS) entry which is preliminary data.</text>
</comment>
<evidence type="ECO:0000256" key="3">
    <source>
        <dbReference type="ARBA" id="ARBA00022676"/>
    </source>
</evidence>
<evidence type="ECO:0000256" key="10">
    <source>
        <dbReference type="RuleBase" id="RU363063"/>
    </source>
</evidence>
<keyword evidence="14" id="KW-1185">Reference proteome</keyword>
<evidence type="ECO:0000256" key="5">
    <source>
        <dbReference type="ARBA" id="ARBA00022692"/>
    </source>
</evidence>
<evidence type="ECO:0000256" key="11">
    <source>
        <dbReference type="SAM" id="SignalP"/>
    </source>
</evidence>
<reference evidence="14 15" key="1">
    <citation type="submission" date="2020-04" db="EMBL/GenBank/DDBJ databases">
        <title>Perkinsus olseni comparative genomics.</title>
        <authorList>
            <person name="Bogema D.R."/>
        </authorList>
    </citation>
    <scope>NUCLEOTIDE SEQUENCE [LARGE SCALE GENOMIC DNA]</scope>
    <source>
        <strain evidence="12">ATCC PRA-205</strain>
        <strain evidence="13 14">ATCC PRA-207</strain>
    </source>
</reference>
<keyword evidence="8 10" id="KW-0333">Golgi apparatus</keyword>
<name>A0A7J6QL91_PEROL</name>
<feature type="signal peptide" evidence="11">
    <location>
        <begin position="1"/>
        <end position="19"/>
    </location>
</feature>
<feature type="non-terminal residue" evidence="12">
    <location>
        <position position="321"/>
    </location>
</feature>
<evidence type="ECO:0000256" key="1">
    <source>
        <dbReference type="ARBA" id="ARBA00004323"/>
    </source>
</evidence>
<dbReference type="EMBL" id="JABANO010021289">
    <property type="protein sequence ID" value="KAF4727055.1"/>
    <property type="molecule type" value="Genomic_DNA"/>
</dbReference>
<dbReference type="InterPro" id="IPR002659">
    <property type="entry name" value="Glyco_trans_31"/>
</dbReference>
<dbReference type="Proteomes" id="UP000574390">
    <property type="component" value="Unassembled WGS sequence"/>
</dbReference>
<evidence type="ECO:0000256" key="7">
    <source>
        <dbReference type="ARBA" id="ARBA00022989"/>
    </source>
</evidence>
<dbReference type="Gene3D" id="3.90.550.50">
    <property type="match status" value="1"/>
</dbReference>
<evidence type="ECO:0000256" key="9">
    <source>
        <dbReference type="ARBA" id="ARBA00023136"/>
    </source>
</evidence>
<evidence type="ECO:0000256" key="4">
    <source>
        <dbReference type="ARBA" id="ARBA00022679"/>
    </source>
</evidence>
<comment type="subcellular location">
    <subcellularLocation>
        <location evidence="1 10">Golgi apparatus membrane</location>
        <topology evidence="1 10">Single-pass type II membrane protein</topology>
    </subcellularLocation>
</comment>
<keyword evidence="6" id="KW-0735">Signal-anchor</keyword>
<comment type="similarity">
    <text evidence="2 10">Belongs to the glycosyltransferase 31 family.</text>
</comment>
<proteinExistence type="inferred from homology"/>
<dbReference type="EC" id="2.4.1.-" evidence="10"/>
<dbReference type="PANTHER" id="PTHR11214">
    <property type="entry name" value="BETA-1,3-N-ACETYLGLUCOSAMINYLTRANSFERASE"/>
    <property type="match status" value="1"/>
</dbReference>
<evidence type="ECO:0000256" key="6">
    <source>
        <dbReference type="ARBA" id="ARBA00022968"/>
    </source>
</evidence>
<dbReference type="EMBL" id="JABANM010029234">
    <property type="protein sequence ID" value="KAF4708346.1"/>
    <property type="molecule type" value="Genomic_DNA"/>
</dbReference>
<organism evidence="12 15">
    <name type="scientific">Perkinsus olseni</name>
    <name type="common">Perkinsus atlanticus</name>
    <dbReference type="NCBI Taxonomy" id="32597"/>
    <lineage>
        <taxon>Eukaryota</taxon>
        <taxon>Sar</taxon>
        <taxon>Alveolata</taxon>
        <taxon>Perkinsozoa</taxon>
        <taxon>Perkinsea</taxon>
        <taxon>Perkinsida</taxon>
        <taxon>Perkinsidae</taxon>
        <taxon>Perkinsus</taxon>
    </lineage>
</organism>
<dbReference type="GO" id="GO:0016758">
    <property type="term" value="F:hexosyltransferase activity"/>
    <property type="evidence" value="ECO:0007669"/>
    <property type="project" value="InterPro"/>
</dbReference>
<evidence type="ECO:0000313" key="14">
    <source>
        <dbReference type="Proteomes" id="UP000553632"/>
    </source>
</evidence>
<sequence length="321" mass="36320">MRRLLHLLILSILPASNRGEEVLDLAIVIPTAPTQTERRCTIRDSWARQLADVRERGKRKVKLYFVIGDTTELASGERTSLETEKAQYGDIHELTGFKDGYSRLGLKVIETFKVAQQLFGKFRLLLKTDTDSYVHVQRLISALEEKGAFELARVYAGEFWWGLSILQESLKASTGLNDYPVNARGAGYVLSFDLVQFLAEAALPFKEIEAEDAMIGTYLAPFEFTRIDYNVSPMTPQCGCAITCEENNWDTAGKVYQVDHYNTFETLRWKQRRYEMFGDSCWRMGSPQESSCRRATLPAGGGQKFYFDAITTAMIPDGVVV</sequence>
<evidence type="ECO:0000313" key="12">
    <source>
        <dbReference type="EMBL" id="KAF4708346.1"/>
    </source>
</evidence>
<dbReference type="AlphaFoldDB" id="A0A7J6QL91"/>
<evidence type="ECO:0000313" key="15">
    <source>
        <dbReference type="Proteomes" id="UP000574390"/>
    </source>
</evidence>
<keyword evidence="11" id="KW-0732">Signal</keyword>
<evidence type="ECO:0000256" key="2">
    <source>
        <dbReference type="ARBA" id="ARBA00008661"/>
    </source>
</evidence>
<feature type="chain" id="PRO_5033912027" description="Hexosyltransferase" evidence="11">
    <location>
        <begin position="20"/>
        <end position="321"/>
    </location>
</feature>
<keyword evidence="4" id="KW-0808">Transferase</keyword>
<keyword evidence="9" id="KW-0472">Membrane</keyword>
<dbReference type="Proteomes" id="UP000553632">
    <property type="component" value="Unassembled WGS sequence"/>
</dbReference>